<dbReference type="Proteomes" id="UP000579281">
    <property type="component" value="Unassembled WGS sequence"/>
</dbReference>
<dbReference type="InterPro" id="IPR002509">
    <property type="entry name" value="NODB_dom"/>
</dbReference>
<dbReference type="CDD" id="cd10944">
    <property type="entry name" value="CE4_SmPgdA_like"/>
    <property type="match status" value="1"/>
</dbReference>
<dbReference type="SUPFAM" id="SSF88713">
    <property type="entry name" value="Glycoside hydrolase/deacetylase"/>
    <property type="match status" value="1"/>
</dbReference>
<feature type="domain" description="NodB homology" evidence="1">
    <location>
        <begin position="1"/>
        <end position="175"/>
    </location>
</feature>
<evidence type="ECO:0000313" key="2">
    <source>
        <dbReference type="EMBL" id="MBB6217680.1"/>
    </source>
</evidence>
<name>A0A841L0F1_9FIRM</name>
<dbReference type="Gene3D" id="3.20.20.370">
    <property type="entry name" value="Glycoside hydrolase/deacetylase"/>
    <property type="match status" value="1"/>
</dbReference>
<comment type="caution">
    <text evidence="2">The sequence shown here is derived from an EMBL/GenBank/DDBJ whole genome shotgun (WGS) entry which is preliminary data.</text>
</comment>
<sequence>MAAYKIHGTFFVNGTNASQGKELYKRIVSEGHAIGNHTYSHDYERIYTSIESYLQDHRKLETLIYEETGIRPKIIRFPGGSNNTVSHRYGGKDFMRKLIQRMEEEGYQYFDWNVTSKDASSACPSKDTIIEAVLKNVEEKENAIILFHDSAAKTSTVEALPIIIEALKKKGYSFSTLTEDSYYVHF</sequence>
<proteinExistence type="predicted"/>
<dbReference type="AlphaFoldDB" id="A0A841L0F1"/>
<dbReference type="InterPro" id="IPR011330">
    <property type="entry name" value="Glyco_hydro/deAcase_b/a-brl"/>
</dbReference>
<evidence type="ECO:0000313" key="3">
    <source>
        <dbReference type="Proteomes" id="UP000579281"/>
    </source>
</evidence>
<dbReference type="GO" id="GO:0005975">
    <property type="term" value="P:carbohydrate metabolic process"/>
    <property type="evidence" value="ECO:0007669"/>
    <property type="project" value="InterPro"/>
</dbReference>
<dbReference type="PANTHER" id="PTHR10587:SF125">
    <property type="entry name" value="POLYSACCHARIDE DEACETYLASE YHEN-RELATED"/>
    <property type="match status" value="1"/>
</dbReference>
<gene>
    <name evidence="2" type="ORF">HNQ80_003803</name>
</gene>
<protein>
    <submittedName>
        <fullName evidence="2">Peptidoglycan/xylan/chitin deacetylase (PgdA/CDA1 family)</fullName>
    </submittedName>
</protein>
<dbReference type="PROSITE" id="PS51677">
    <property type="entry name" value="NODB"/>
    <property type="match status" value="1"/>
</dbReference>
<dbReference type="EMBL" id="JACHEN010000026">
    <property type="protein sequence ID" value="MBB6217680.1"/>
    <property type="molecule type" value="Genomic_DNA"/>
</dbReference>
<dbReference type="InterPro" id="IPR050248">
    <property type="entry name" value="Polysacc_deacetylase_ArnD"/>
</dbReference>
<reference evidence="2 3" key="1">
    <citation type="submission" date="2020-08" db="EMBL/GenBank/DDBJ databases">
        <title>Genomic Encyclopedia of Type Strains, Phase IV (KMG-IV): sequencing the most valuable type-strain genomes for metagenomic binning, comparative biology and taxonomic classification.</title>
        <authorList>
            <person name="Goeker M."/>
        </authorList>
    </citation>
    <scope>NUCLEOTIDE SEQUENCE [LARGE SCALE GENOMIC DNA]</scope>
    <source>
        <strain evidence="2 3">DSM 103526</strain>
    </source>
</reference>
<keyword evidence="3" id="KW-1185">Reference proteome</keyword>
<dbReference type="PANTHER" id="PTHR10587">
    <property type="entry name" value="GLYCOSYL TRANSFERASE-RELATED"/>
    <property type="match status" value="1"/>
</dbReference>
<organism evidence="2 3">
    <name type="scientific">Anaerosolibacter carboniphilus</name>
    <dbReference type="NCBI Taxonomy" id="1417629"/>
    <lineage>
        <taxon>Bacteria</taxon>
        <taxon>Bacillati</taxon>
        <taxon>Bacillota</taxon>
        <taxon>Clostridia</taxon>
        <taxon>Peptostreptococcales</taxon>
        <taxon>Thermotaleaceae</taxon>
        <taxon>Anaerosolibacter</taxon>
    </lineage>
</organism>
<dbReference type="Pfam" id="PF01522">
    <property type="entry name" value="Polysacc_deac_1"/>
    <property type="match status" value="1"/>
</dbReference>
<evidence type="ECO:0000259" key="1">
    <source>
        <dbReference type="PROSITE" id="PS51677"/>
    </source>
</evidence>
<dbReference type="GO" id="GO:0016810">
    <property type="term" value="F:hydrolase activity, acting on carbon-nitrogen (but not peptide) bonds"/>
    <property type="evidence" value="ECO:0007669"/>
    <property type="project" value="InterPro"/>
</dbReference>
<accession>A0A841L0F1</accession>